<name>A0ABV0B6G2_9SPHN</name>
<dbReference type="InterPro" id="IPR008775">
    <property type="entry name" value="Phytyl_CoA_dOase-like"/>
</dbReference>
<protein>
    <submittedName>
        <fullName evidence="1">Phytanoyl-CoA dioxygenase family protein</fullName>
    </submittedName>
</protein>
<reference evidence="1 2" key="1">
    <citation type="submission" date="2024-05" db="EMBL/GenBank/DDBJ databases">
        <title>Sphingomonas sp. HF-S3 16S ribosomal RNA gene Genome sequencing and assembly.</title>
        <authorList>
            <person name="Lee H."/>
        </authorList>
    </citation>
    <scope>NUCLEOTIDE SEQUENCE [LARGE SCALE GENOMIC DNA]</scope>
    <source>
        <strain evidence="1 2">HF-S3</strain>
    </source>
</reference>
<comment type="caution">
    <text evidence="1">The sequence shown here is derived from an EMBL/GenBank/DDBJ whole genome shotgun (WGS) entry which is preliminary data.</text>
</comment>
<keyword evidence="1" id="KW-0560">Oxidoreductase</keyword>
<proteinExistence type="predicted"/>
<dbReference type="GO" id="GO:0051213">
    <property type="term" value="F:dioxygenase activity"/>
    <property type="evidence" value="ECO:0007669"/>
    <property type="project" value="UniProtKB-KW"/>
</dbReference>
<dbReference type="Proteomes" id="UP001427805">
    <property type="component" value="Unassembled WGS sequence"/>
</dbReference>
<evidence type="ECO:0000313" key="1">
    <source>
        <dbReference type="EMBL" id="MEN3746797.1"/>
    </source>
</evidence>
<sequence>MADRTLTREWMRGLRAWVDGTTGRGPHQPLDMAARVRLDILGLGLGQTLGHLHHHRPDYDSFEAWVAEIAGPPDPDAIARYHAWLDGAPPPEATQHRFDAIAAMPDVLSPAEIRHWDEHGYVILRQAVSADEAAAMASIVYETVGARPDDPASWYAGENTIMIERFQGPGLDAARKSPRVHKAFAQLWGTPDLWTIIDRLGFNPPVAHVAPGLGIRRHWDVSLVPPIPFATQAILYLTDTAPDQGALELAPGFHRRIDAWLAEHPDDPRAVDLSGETIFVGGAAGDLVIWHQALPHGASPNCNRVPRLVQYVNMYSADMVHAEEWR</sequence>
<dbReference type="PANTHER" id="PTHR31630">
    <property type="entry name" value="PHYTANOYL-COA DIOXYGENASE-RELATED-RELATED"/>
    <property type="match status" value="1"/>
</dbReference>
<dbReference type="Gene3D" id="2.60.120.620">
    <property type="entry name" value="q2cbj1_9rhob like domain"/>
    <property type="match status" value="1"/>
</dbReference>
<dbReference type="SUPFAM" id="SSF51197">
    <property type="entry name" value="Clavaminate synthase-like"/>
    <property type="match status" value="1"/>
</dbReference>
<dbReference type="EMBL" id="JBDIZK010000003">
    <property type="protein sequence ID" value="MEN3746797.1"/>
    <property type="molecule type" value="Genomic_DNA"/>
</dbReference>
<gene>
    <name evidence="1" type="ORF">TPR58_06435</name>
</gene>
<dbReference type="PANTHER" id="PTHR31630:SF6">
    <property type="entry name" value="PHYTANOYL-COA DIOXYGENASE-RELATED"/>
    <property type="match status" value="1"/>
</dbReference>
<accession>A0ABV0B6G2</accession>
<keyword evidence="2" id="KW-1185">Reference proteome</keyword>
<dbReference type="Pfam" id="PF05721">
    <property type="entry name" value="PhyH"/>
    <property type="match status" value="1"/>
</dbReference>
<organism evidence="1 2">
    <name type="scientific">Sphingomonas rustica</name>
    <dbReference type="NCBI Taxonomy" id="3103142"/>
    <lineage>
        <taxon>Bacteria</taxon>
        <taxon>Pseudomonadati</taxon>
        <taxon>Pseudomonadota</taxon>
        <taxon>Alphaproteobacteria</taxon>
        <taxon>Sphingomonadales</taxon>
        <taxon>Sphingomonadaceae</taxon>
        <taxon>Sphingomonas</taxon>
    </lineage>
</organism>
<keyword evidence="1" id="KW-0223">Dioxygenase</keyword>
<evidence type="ECO:0000313" key="2">
    <source>
        <dbReference type="Proteomes" id="UP001427805"/>
    </source>
</evidence>